<gene>
    <name evidence="2" type="ORF">S301_13175</name>
</gene>
<name>A0A5U3ERE1_SALET</name>
<evidence type="ECO:0000313" key="2">
    <source>
        <dbReference type="EMBL" id="EBP3999595.1"/>
    </source>
</evidence>
<feature type="domain" description="ASCH" evidence="1">
    <location>
        <begin position="14"/>
        <end position="167"/>
    </location>
</feature>
<dbReference type="InterPro" id="IPR015947">
    <property type="entry name" value="PUA-like_sf"/>
</dbReference>
<dbReference type="SUPFAM" id="SSF88697">
    <property type="entry name" value="PUA domain-like"/>
    <property type="match status" value="1"/>
</dbReference>
<dbReference type="InterPro" id="IPR007374">
    <property type="entry name" value="ASCH_domain"/>
</dbReference>
<dbReference type="EMBL" id="AAGLPX010000022">
    <property type="protein sequence ID" value="EBP3999595.1"/>
    <property type="molecule type" value="Genomic_DNA"/>
</dbReference>
<dbReference type="Proteomes" id="UP000839575">
    <property type="component" value="Unassembled WGS sequence"/>
</dbReference>
<dbReference type="Gene3D" id="2.30.130.30">
    <property type="entry name" value="Hypothetical protein"/>
    <property type="match status" value="1"/>
</dbReference>
<dbReference type="Pfam" id="PF04266">
    <property type="entry name" value="ASCH"/>
    <property type="match status" value="1"/>
</dbReference>
<dbReference type="AlphaFoldDB" id="A0A5U3ERE1"/>
<accession>A0A5U3ERE1</accession>
<reference evidence="2" key="1">
    <citation type="submission" date="2018-07" db="EMBL/GenBank/DDBJ databases">
        <authorList>
            <consortium name="GenomeTrakr network: Whole genome sequencing for foodborne pathogen traceback"/>
        </authorList>
    </citation>
    <scope>NUCLEOTIDE SEQUENCE [LARGE SCALE GENOMIC DNA]</scope>
    <source>
        <strain evidence="2">CFSAN002851</strain>
    </source>
</reference>
<comment type="caution">
    <text evidence="2">The sequence shown here is derived from an EMBL/GenBank/DDBJ whole genome shotgun (WGS) entry which is preliminary data.</text>
</comment>
<sequence>MAGIKTAADYKTLKLNKRFITPLLSGEKRITHRETDITYTRSNVDRTIWHYWKTFDMQDHIDTQEGEIYRIPAGAELFASSPESRIIGRAPIQAGETILFTEPLTTDVHRPIATATVTKVRIQHVQDITEQEATREGLKSRDDFRQFIESIYPQCWTLNRSVWVYEFDNVKAWGGEA</sequence>
<proteinExistence type="predicted"/>
<evidence type="ECO:0000259" key="1">
    <source>
        <dbReference type="Pfam" id="PF04266"/>
    </source>
</evidence>
<organism evidence="2">
    <name type="scientific">Salmonella enterica I</name>
    <dbReference type="NCBI Taxonomy" id="59201"/>
    <lineage>
        <taxon>Bacteria</taxon>
        <taxon>Pseudomonadati</taxon>
        <taxon>Pseudomonadota</taxon>
        <taxon>Gammaproteobacteria</taxon>
        <taxon>Enterobacterales</taxon>
        <taxon>Enterobacteriaceae</taxon>
        <taxon>Salmonella</taxon>
    </lineage>
</organism>
<protein>
    <submittedName>
        <fullName evidence="2">ASCH domain-containing protein</fullName>
    </submittedName>
</protein>